<accession>A0ACB9KYR7</accession>
<gene>
    <name evidence="1" type="ORF">MLD38_038303</name>
</gene>
<keyword evidence="2" id="KW-1185">Reference proteome</keyword>
<dbReference type="Proteomes" id="UP001057402">
    <property type="component" value="Chromosome 12"/>
</dbReference>
<proteinExistence type="predicted"/>
<organism evidence="1 2">
    <name type="scientific">Melastoma candidum</name>
    <dbReference type="NCBI Taxonomy" id="119954"/>
    <lineage>
        <taxon>Eukaryota</taxon>
        <taxon>Viridiplantae</taxon>
        <taxon>Streptophyta</taxon>
        <taxon>Embryophyta</taxon>
        <taxon>Tracheophyta</taxon>
        <taxon>Spermatophyta</taxon>
        <taxon>Magnoliopsida</taxon>
        <taxon>eudicotyledons</taxon>
        <taxon>Gunneridae</taxon>
        <taxon>Pentapetalae</taxon>
        <taxon>rosids</taxon>
        <taxon>malvids</taxon>
        <taxon>Myrtales</taxon>
        <taxon>Melastomataceae</taxon>
        <taxon>Melastomatoideae</taxon>
        <taxon>Melastomateae</taxon>
        <taxon>Melastoma</taxon>
    </lineage>
</organism>
<evidence type="ECO:0000313" key="2">
    <source>
        <dbReference type="Proteomes" id="UP001057402"/>
    </source>
</evidence>
<name>A0ACB9KYR7_9MYRT</name>
<protein>
    <submittedName>
        <fullName evidence="1">Uncharacterized protein</fullName>
    </submittedName>
</protein>
<comment type="caution">
    <text evidence="1">The sequence shown here is derived from an EMBL/GenBank/DDBJ whole genome shotgun (WGS) entry which is preliminary data.</text>
</comment>
<dbReference type="EMBL" id="CM042891">
    <property type="protein sequence ID" value="KAI4302577.1"/>
    <property type="molecule type" value="Genomic_DNA"/>
</dbReference>
<evidence type="ECO:0000313" key="1">
    <source>
        <dbReference type="EMBL" id="KAI4302577.1"/>
    </source>
</evidence>
<reference evidence="2" key="1">
    <citation type="journal article" date="2023" name="Front. Plant Sci.">
        <title>Chromosomal-level genome assembly of Melastoma candidum provides insights into trichome evolution.</title>
        <authorList>
            <person name="Zhong Y."/>
            <person name="Wu W."/>
            <person name="Sun C."/>
            <person name="Zou P."/>
            <person name="Liu Y."/>
            <person name="Dai S."/>
            <person name="Zhou R."/>
        </authorList>
    </citation>
    <scope>NUCLEOTIDE SEQUENCE [LARGE SCALE GENOMIC DNA]</scope>
</reference>
<sequence length="182" mass="20288">MRSHHPSPHRHHEEPIPQSPRHVAQAVVLSLSATLSQWARKATQAVAIRKMTAKDHCEWSSSSGGSPGSPSKKVRRPTKRLLSNISSKAMGLVTHGRKGQGKGTWNGEEEDHKHEEFEFDFGKGGVWQRTILMGDKCQPLNFAGVIYYDENGKQLDHVPLRSPRASPLPGYLARRDDSQVRA</sequence>